<dbReference type="Proteomes" id="UP000665561">
    <property type="component" value="Unassembled WGS sequence"/>
</dbReference>
<dbReference type="Pfam" id="PF13407">
    <property type="entry name" value="Peripla_BP_4"/>
    <property type="match status" value="1"/>
</dbReference>
<protein>
    <submittedName>
        <fullName evidence="6">Substrate-binding domain-containing protein</fullName>
    </submittedName>
</protein>
<dbReference type="PANTHER" id="PTHR30036:SF1">
    <property type="entry name" value="D-XYLOSE-BINDING PERIPLASMIC PROTEIN"/>
    <property type="match status" value="1"/>
</dbReference>
<feature type="signal peptide" evidence="4">
    <location>
        <begin position="1"/>
        <end position="18"/>
    </location>
</feature>
<dbReference type="Gene3D" id="3.40.50.2300">
    <property type="match status" value="2"/>
</dbReference>
<dbReference type="PROSITE" id="PS51257">
    <property type="entry name" value="PROKAR_LIPOPROTEIN"/>
    <property type="match status" value="1"/>
</dbReference>
<feature type="domain" description="Periplasmic binding protein" evidence="5">
    <location>
        <begin position="66"/>
        <end position="343"/>
    </location>
</feature>
<organism evidence="6 7">
    <name type="scientific">Paenibacillus glycinis</name>
    <dbReference type="NCBI Taxonomy" id="2697035"/>
    <lineage>
        <taxon>Bacteria</taxon>
        <taxon>Bacillati</taxon>
        <taxon>Bacillota</taxon>
        <taxon>Bacilli</taxon>
        <taxon>Bacillales</taxon>
        <taxon>Paenibacillaceae</taxon>
        <taxon>Paenibacillus</taxon>
    </lineage>
</organism>
<sequence>MKKMLSILMVTVFIVVLAACGAKSNDTSNSNSTGGNGGEKAANSNASGANNTASANADASAEKGKIGIAMPTKSSERWVGDGANMKKEFETLGYTVDLQYAEDVIENQVSQIENMITKGVKVLVIAAIDGESLTDVLQKAADANIQVIAYDRLIKNTEHVSYYATFDNFKVGVLQASYLEEKLGLKDGKGPFNIELFAGSPDDNNAYFFFDGAMSVLKPYIDSGKLVVKSGQTKMEQVATLRWDGATAQSRMDNLLSANYASDTVNAVLSPYDGISIGIISSLKGVGYGTADKPMPIITGQDAEAASVKSIIAGEQTSTIFKDTRELAKVAVGMAQAVIEGKEAEVNDTKTYDNGVKVVPSFLLEPVSVDSANYKQVLVDSGYYTEDELK</sequence>
<dbReference type="EMBL" id="JAAAMV010000007">
    <property type="protein sequence ID" value="NBD24604.1"/>
    <property type="molecule type" value="Genomic_DNA"/>
</dbReference>
<dbReference type="RefSeq" id="WP_161743396.1">
    <property type="nucleotide sequence ID" value="NZ_JAAAMV010000007.1"/>
</dbReference>
<dbReference type="SUPFAM" id="SSF53822">
    <property type="entry name" value="Periplasmic binding protein-like I"/>
    <property type="match status" value="1"/>
</dbReference>
<evidence type="ECO:0000259" key="5">
    <source>
        <dbReference type="Pfam" id="PF13407"/>
    </source>
</evidence>
<evidence type="ECO:0000256" key="4">
    <source>
        <dbReference type="SAM" id="SignalP"/>
    </source>
</evidence>
<evidence type="ECO:0000256" key="2">
    <source>
        <dbReference type="ARBA" id="ARBA00022729"/>
    </source>
</evidence>
<evidence type="ECO:0000256" key="1">
    <source>
        <dbReference type="ARBA" id="ARBA00004196"/>
    </source>
</evidence>
<evidence type="ECO:0000313" key="6">
    <source>
        <dbReference type="EMBL" id="NBD24604.1"/>
    </source>
</evidence>
<dbReference type="CDD" id="cd19994">
    <property type="entry name" value="PBP1_ChvE"/>
    <property type="match status" value="1"/>
</dbReference>
<dbReference type="InterPro" id="IPR050555">
    <property type="entry name" value="Bact_Solute-Bind_Prot2"/>
</dbReference>
<gene>
    <name evidence="6" type="ORF">GT019_12040</name>
</gene>
<dbReference type="InterPro" id="IPR025997">
    <property type="entry name" value="SBP_2_dom"/>
</dbReference>
<accession>A0ABW9XPN1</accession>
<dbReference type="PANTHER" id="PTHR30036">
    <property type="entry name" value="D-XYLOSE-BINDING PERIPLASMIC PROTEIN"/>
    <property type="match status" value="1"/>
</dbReference>
<comment type="subcellular location">
    <subcellularLocation>
        <location evidence="1">Cell envelope</location>
    </subcellularLocation>
</comment>
<keyword evidence="2 4" id="KW-0732">Signal</keyword>
<keyword evidence="7" id="KW-1185">Reference proteome</keyword>
<reference evidence="6 7" key="1">
    <citation type="submission" date="2020-01" db="EMBL/GenBank/DDBJ databases">
        <title>Paenibacillus soybeanensis sp. nov. isolated from the nodules of soybean (Glycine max(L.) Merr).</title>
        <authorList>
            <person name="Wang H."/>
        </authorList>
    </citation>
    <scope>NUCLEOTIDE SEQUENCE [LARGE SCALE GENOMIC DNA]</scope>
    <source>
        <strain evidence="6 7">T1</strain>
    </source>
</reference>
<dbReference type="InterPro" id="IPR049784">
    <property type="entry name" value="ChvE-like"/>
</dbReference>
<proteinExistence type="predicted"/>
<feature type="region of interest" description="Disordered" evidence="3">
    <location>
        <begin position="24"/>
        <end position="58"/>
    </location>
</feature>
<feature type="chain" id="PRO_5046717505" evidence="4">
    <location>
        <begin position="19"/>
        <end position="390"/>
    </location>
</feature>
<evidence type="ECO:0000256" key="3">
    <source>
        <dbReference type="SAM" id="MobiDB-lite"/>
    </source>
</evidence>
<evidence type="ECO:0000313" key="7">
    <source>
        <dbReference type="Proteomes" id="UP000665561"/>
    </source>
</evidence>
<dbReference type="NCBIfam" id="NF040907">
    <property type="entry name" value="ChvE"/>
    <property type="match status" value="1"/>
</dbReference>
<dbReference type="InterPro" id="IPR028082">
    <property type="entry name" value="Peripla_BP_I"/>
</dbReference>
<name>A0ABW9XPN1_9BACL</name>
<comment type="caution">
    <text evidence="6">The sequence shown here is derived from an EMBL/GenBank/DDBJ whole genome shotgun (WGS) entry which is preliminary data.</text>
</comment>